<reference evidence="4" key="2">
    <citation type="submission" date="2025-08" db="UniProtKB">
        <authorList>
            <consortium name="Ensembl"/>
        </authorList>
    </citation>
    <scope>IDENTIFICATION</scope>
</reference>
<accession>A0AAZ1X0L3</accession>
<dbReference type="AlphaFoldDB" id="A0AAZ1X0L3"/>
<organism evidence="4 5">
    <name type="scientific">Oreochromis aureus</name>
    <name type="common">Israeli tilapia</name>
    <name type="synonym">Chromis aureus</name>
    <dbReference type="NCBI Taxonomy" id="47969"/>
    <lineage>
        <taxon>Eukaryota</taxon>
        <taxon>Metazoa</taxon>
        <taxon>Chordata</taxon>
        <taxon>Craniata</taxon>
        <taxon>Vertebrata</taxon>
        <taxon>Euteleostomi</taxon>
        <taxon>Actinopterygii</taxon>
        <taxon>Neopterygii</taxon>
        <taxon>Teleostei</taxon>
        <taxon>Neoteleostei</taxon>
        <taxon>Acanthomorphata</taxon>
        <taxon>Ovalentaria</taxon>
        <taxon>Cichlomorphae</taxon>
        <taxon>Cichliformes</taxon>
        <taxon>Cichlidae</taxon>
        <taxon>African cichlids</taxon>
        <taxon>Pseudocrenilabrinae</taxon>
        <taxon>Oreochromini</taxon>
        <taxon>Oreochromis</taxon>
    </lineage>
</organism>
<keyword evidence="2" id="KW-0732">Signal</keyword>
<feature type="signal peptide" evidence="2">
    <location>
        <begin position="1"/>
        <end position="21"/>
    </location>
</feature>
<reference evidence="4" key="3">
    <citation type="submission" date="2025-09" db="UniProtKB">
        <authorList>
            <consortium name="Ensembl"/>
        </authorList>
    </citation>
    <scope>IDENTIFICATION</scope>
</reference>
<reference evidence="5" key="1">
    <citation type="submission" date="2020-03" db="EMBL/GenBank/DDBJ databases">
        <title>Evolution of repeat sequences and sex chromosomes of tilapia species revealed by chromosome-level genomes.</title>
        <authorList>
            <person name="Xu L."/>
            <person name="Tao W."/>
            <person name="Wang D."/>
            <person name="Zhou Q."/>
        </authorList>
    </citation>
    <scope>NUCLEOTIDE SEQUENCE [LARGE SCALE GENOMIC DNA]</scope>
    <source>
        <strain evidence="5">Israel</strain>
    </source>
</reference>
<dbReference type="SUPFAM" id="SSF56436">
    <property type="entry name" value="C-type lectin-like"/>
    <property type="match status" value="2"/>
</dbReference>
<name>A0AAZ1X0L3_OREAU</name>
<sequence>MQRILLCVCCFSGWLVSTCCPRQYHYVDDAKTWTEAQSYCQQTHTDLASIENTEEMKQLNSTVSSAAHSSELWIGLYSQIRWRWSDGLTGSGADYRNWDTSEYEPDFYSGVQFCVSSLKGKWWDFQCREKLQFICYRGSQMNPEFDLVDKEMSWSDAQRYCRENFLDLATVKNDGENQQVHEKAQSKRVWIGLHREPHIYWSDGTNYSFSNWASGMNPFRGMSKICAALTRSGEWKTLSCETRLPFVCYSLPTPVKRQVVKLTVHVEDPPVDLNDSAVKAELLTRVKEQLKKKGVGGVSVRWRVQPYGKLLAGDGRRKKTLREKKNVSKAFLLESCDSQLNFIIHTSFSQLCLSTDVG</sequence>
<evidence type="ECO:0000313" key="5">
    <source>
        <dbReference type="Proteomes" id="UP000472276"/>
    </source>
</evidence>
<evidence type="ECO:0000313" key="4">
    <source>
        <dbReference type="Ensembl" id="ENSOABP00000061258.1"/>
    </source>
</evidence>
<feature type="domain" description="C-type lectin" evidence="3">
    <location>
        <begin position="24"/>
        <end position="136"/>
    </location>
</feature>
<evidence type="ECO:0000259" key="3">
    <source>
        <dbReference type="PROSITE" id="PS50041"/>
    </source>
</evidence>
<dbReference type="Proteomes" id="UP000472276">
    <property type="component" value="Unassembled WGS sequence"/>
</dbReference>
<keyword evidence="1" id="KW-1015">Disulfide bond</keyword>
<dbReference type="InterPro" id="IPR016186">
    <property type="entry name" value="C-type_lectin-like/link_sf"/>
</dbReference>
<dbReference type="Ensembl" id="ENSOABT00000071791.1">
    <property type="protein sequence ID" value="ENSOABP00000061258.1"/>
    <property type="gene ID" value="ENSOABG00000029265.1"/>
</dbReference>
<proteinExistence type="predicted"/>
<feature type="chain" id="PRO_5044308315" description="C-type lectin domain-containing protein" evidence="2">
    <location>
        <begin position="22"/>
        <end position="358"/>
    </location>
</feature>
<gene>
    <name evidence="4" type="primary">RS1</name>
</gene>
<dbReference type="PANTHER" id="PTHR45784">
    <property type="entry name" value="C-TYPE LECTIN DOMAIN FAMILY 20 MEMBER A-RELATED"/>
    <property type="match status" value="1"/>
</dbReference>
<evidence type="ECO:0000256" key="2">
    <source>
        <dbReference type="SAM" id="SignalP"/>
    </source>
</evidence>
<protein>
    <recommendedName>
        <fullName evidence="3">C-type lectin domain-containing protein</fullName>
    </recommendedName>
</protein>
<dbReference type="InterPro" id="IPR001304">
    <property type="entry name" value="C-type_lectin-like"/>
</dbReference>
<dbReference type="Pfam" id="PF00059">
    <property type="entry name" value="Lectin_C"/>
    <property type="match status" value="2"/>
</dbReference>
<feature type="domain" description="C-type lectin" evidence="3">
    <location>
        <begin position="131"/>
        <end position="249"/>
    </location>
</feature>
<dbReference type="PANTHER" id="PTHR45784:SF3">
    <property type="entry name" value="C-TYPE LECTIN DOMAIN FAMILY 4 MEMBER K-LIKE-RELATED"/>
    <property type="match status" value="1"/>
</dbReference>
<dbReference type="InterPro" id="IPR018378">
    <property type="entry name" value="C-type_lectin_CS"/>
</dbReference>
<dbReference type="SMART" id="SM00034">
    <property type="entry name" value="CLECT"/>
    <property type="match status" value="2"/>
</dbReference>
<keyword evidence="5" id="KW-1185">Reference proteome</keyword>
<evidence type="ECO:0000256" key="1">
    <source>
        <dbReference type="ARBA" id="ARBA00023157"/>
    </source>
</evidence>
<dbReference type="InterPro" id="IPR016187">
    <property type="entry name" value="CTDL_fold"/>
</dbReference>
<dbReference type="PROSITE" id="PS00615">
    <property type="entry name" value="C_TYPE_LECTIN_1"/>
    <property type="match status" value="1"/>
</dbReference>
<dbReference type="Gene3D" id="3.10.100.10">
    <property type="entry name" value="Mannose-Binding Protein A, subunit A"/>
    <property type="match status" value="2"/>
</dbReference>
<dbReference type="PROSITE" id="PS50041">
    <property type="entry name" value="C_TYPE_LECTIN_2"/>
    <property type="match status" value="2"/>
</dbReference>